<dbReference type="GO" id="GO:0005524">
    <property type="term" value="F:ATP binding"/>
    <property type="evidence" value="ECO:0007669"/>
    <property type="project" value="UniProtKB-KW"/>
</dbReference>
<dbReference type="PROSITE" id="PS50125">
    <property type="entry name" value="GUANYLATE_CYCLASE_2"/>
    <property type="match status" value="1"/>
</dbReference>
<name>A0A941EXF7_9ACTN</name>
<protein>
    <submittedName>
        <fullName evidence="4">AAA family ATPase</fullName>
    </submittedName>
</protein>
<organism evidence="4 5">
    <name type="scientific">Actinospica durhamensis</name>
    <dbReference type="NCBI Taxonomy" id="1508375"/>
    <lineage>
        <taxon>Bacteria</taxon>
        <taxon>Bacillati</taxon>
        <taxon>Actinomycetota</taxon>
        <taxon>Actinomycetes</taxon>
        <taxon>Catenulisporales</taxon>
        <taxon>Actinospicaceae</taxon>
        <taxon>Actinospica</taxon>
    </lineage>
</organism>
<evidence type="ECO:0000256" key="2">
    <source>
        <dbReference type="ARBA" id="ARBA00022840"/>
    </source>
</evidence>
<dbReference type="InterPro" id="IPR041664">
    <property type="entry name" value="AAA_16"/>
</dbReference>
<dbReference type="PANTHER" id="PTHR16305">
    <property type="entry name" value="TESTICULAR SOLUBLE ADENYLYL CYCLASE"/>
    <property type="match status" value="1"/>
</dbReference>
<dbReference type="Pfam" id="PF13191">
    <property type="entry name" value="AAA_16"/>
    <property type="match status" value="1"/>
</dbReference>
<dbReference type="RefSeq" id="WP_212533457.1">
    <property type="nucleotide sequence ID" value="NZ_JAGSOG010000362.1"/>
</dbReference>
<dbReference type="AlphaFoldDB" id="A0A941EXF7"/>
<gene>
    <name evidence="4" type="ORF">KDL01_37440</name>
</gene>
<dbReference type="SUPFAM" id="SSF52540">
    <property type="entry name" value="P-loop containing nucleoside triphosphate hydrolases"/>
    <property type="match status" value="1"/>
</dbReference>
<dbReference type="GO" id="GO:0004016">
    <property type="term" value="F:adenylate cyclase activity"/>
    <property type="evidence" value="ECO:0007669"/>
    <property type="project" value="TreeGrafter"/>
</dbReference>
<evidence type="ECO:0000259" key="3">
    <source>
        <dbReference type="PROSITE" id="PS50125"/>
    </source>
</evidence>
<dbReference type="InterPro" id="IPR029787">
    <property type="entry name" value="Nucleotide_cyclase"/>
</dbReference>
<keyword evidence="2" id="KW-0067">ATP-binding</keyword>
<keyword evidence="5" id="KW-1185">Reference proteome</keyword>
<comment type="caution">
    <text evidence="4">The sequence shown here is derived from an EMBL/GenBank/DDBJ whole genome shotgun (WGS) entry which is preliminary data.</text>
</comment>
<feature type="domain" description="Guanylate cyclase" evidence="3">
    <location>
        <begin position="37"/>
        <end position="167"/>
    </location>
</feature>
<dbReference type="SUPFAM" id="SSF55073">
    <property type="entry name" value="Nucleotide cyclase"/>
    <property type="match status" value="1"/>
</dbReference>
<dbReference type="PANTHER" id="PTHR16305:SF28">
    <property type="entry name" value="GUANYLATE CYCLASE DOMAIN-CONTAINING PROTEIN"/>
    <property type="match status" value="1"/>
</dbReference>
<dbReference type="SMART" id="SM00044">
    <property type="entry name" value="CYCc"/>
    <property type="match status" value="1"/>
</dbReference>
<sequence length="1053" mass="110143">MNCVSCEAAMPSGARFCPSCGAPAPSAAAPAARKLVTVLFCDLVGSTELAEGLDPETLRGATLRYFTAMRAQIDRHGGTVEKFIGDAVMAVFGVPVMHEDDAQRAASAALGMLEALAELNSRLEPTLGVRLRVRIGVNTGPAVAGSDYSAGQALVSGDTVNVAARLEQNAAPGEILVGALTRAALGTAMEVESAGPLRLKGKQEPVEAYRLLGFARDRDALAEPETRETLPFVGRETELAHLRSDLDEVRGGLGPRAVTVLGEAGIGKSRLLRAWLEQAGRPLAVGLGRCRSYGEQGSLAPLADALRRVLEGPGAAAAHGLEALAVLEAGLLKDGTPGASPEATRAAVGEVLHAVSREAPVVLAFEDCQWASDPLLDLLDQGLPSVLRGAAVLTVCLARHDLFDRRPGWSGGHRLLVVPALTRADCGTLLDLLADRGVEPRRDRAALLEAAGGNPFHLEQLLAAAQEADDETQLPPNLQALLGARIDALAGEEREALDLAAILGREFEVEYLAALAGEPGTAADSGAVLPALTRLGRRRLVELADPGPRRNDSFRFSSGLVHEATYQAMAKRTRAQRHERAARVLATYPEAEWTAAVGGHLEQAYRYRAELGVTEDADEVLRADAARALAAAGARALLRCDLAWAADLLERALKLFAEGEPGRDATARQLGEARIALGRPEEGWALLRPVLTSADRLQATHAELVLAATGPQAAVDAAATAARAALPVFEAANDGLGLARARIRIAQEQQLLGQHAQAGNLLLEALADAARAAVEPERALALGAVGMSLWRGPEPVGPALARCQALLAEHGGPRPAARLTLSCPTAVLLALDDRFEAARATLTKAQALAASLGFAEGEIVLPMFAAAVEGAAHEPERALELLDQARAAARRLGAGGQVGLIDREAARLLLDAGRVEQAAELIGLPDGSPDGGDRLLRSDAVDLDGLHARLAAAAGDADTARALAGRAVRAAASTDSPVLAAVAATDEAEVLARLGERAKAEASIARARACYEAKGHRPGIRSVDRFHARLEDFEDFTFTADAAEPRPARGARR</sequence>
<reference evidence="4" key="1">
    <citation type="submission" date="2021-04" db="EMBL/GenBank/DDBJ databases">
        <title>Genome based classification of Actinospica acidithermotolerans sp. nov., an actinobacterium isolated from an Indonesian hot spring.</title>
        <authorList>
            <person name="Kusuma A.B."/>
            <person name="Putra K.E."/>
            <person name="Nafisah S."/>
            <person name="Loh J."/>
            <person name="Nouioui I."/>
            <person name="Goodfellow M."/>
        </authorList>
    </citation>
    <scope>NUCLEOTIDE SEQUENCE</scope>
    <source>
        <strain evidence="4">CSCA 57</strain>
    </source>
</reference>
<dbReference type="Gene3D" id="3.30.70.1230">
    <property type="entry name" value="Nucleotide cyclase"/>
    <property type="match status" value="1"/>
</dbReference>
<dbReference type="InterPro" id="IPR027417">
    <property type="entry name" value="P-loop_NTPase"/>
</dbReference>
<dbReference type="GO" id="GO:0005737">
    <property type="term" value="C:cytoplasm"/>
    <property type="evidence" value="ECO:0007669"/>
    <property type="project" value="TreeGrafter"/>
</dbReference>
<evidence type="ECO:0000313" key="4">
    <source>
        <dbReference type="EMBL" id="MBR7839011.1"/>
    </source>
</evidence>
<dbReference type="Proteomes" id="UP000675781">
    <property type="component" value="Unassembled WGS sequence"/>
</dbReference>
<dbReference type="GO" id="GO:0035556">
    <property type="term" value="P:intracellular signal transduction"/>
    <property type="evidence" value="ECO:0007669"/>
    <property type="project" value="InterPro"/>
</dbReference>
<dbReference type="EMBL" id="JAGSOG010000362">
    <property type="protein sequence ID" value="MBR7839011.1"/>
    <property type="molecule type" value="Genomic_DNA"/>
</dbReference>
<evidence type="ECO:0000313" key="5">
    <source>
        <dbReference type="Proteomes" id="UP000675781"/>
    </source>
</evidence>
<keyword evidence="1" id="KW-0547">Nucleotide-binding</keyword>
<accession>A0A941EXF7</accession>
<dbReference type="InterPro" id="IPR001054">
    <property type="entry name" value="A/G_cyclase"/>
</dbReference>
<dbReference type="CDD" id="cd07302">
    <property type="entry name" value="CHD"/>
    <property type="match status" value="1"/>
</dbReference>
<dbReference type="GO" id="GO:0009190">
    <property type="term" value="P:cyclic nucleotide biosynthetic process"/>
    <property type="evidence" value="ECO:0007669"/>
    <property type="project" value="InterPro"/>
</dbReference>
<evidence type="ECO:0000256" key="1">
    <source>
        <dbReference type="ARBA" id="ARBA00022741"/>
    </source>
</evidence>
<proteinExistence type="predicted"/>
<dbReference type="Pfam" id="PF00211">
    <property type="entry name" value="Guanylate_cyc"/>
    <property type="match status" value="1"/>
</dbReference>